<dbReference type="Proteomes" id="UP001219525">
    <property type="component" value="Unassembled WGS sequence"/>
</dbReference>
<feature type="region of interest" description="Disordered" evidence="1">
    <location>
        <begin position="90"/>
        <end position="111"/>
    </location>
</feature>
<accession>A0AAD6VEV6</accession>
<evidence type="ECO:0000256" key="1">
    <source>
        <dbReference type="SAM" id="MobiDB-lite"/>
    </source>
</evidence>
<feature type="region of interest" description="Disordered" evidence="1">
    <location>
        <begin position="142"/>
        <end position="164"/>
    </location>
</feature>
<evidence type="ECO:0000313" key="2">
    <source>
        <dbReference type="EMBL" id="KAJ7207650.1"/>
    </source>
</evidence>
<feature type="compositionally biased region" description="Low complexity" evidence="1">
    <location>
        <begin position="142"/>
        <end position="151"/>
    </location>
</feature>
<proteinExistence type="predicted"/>
<dbReference type="AlphaFoldDB" id="A0AAD6VEV6"/>
<protein>
    <submittedName>
        <fullName evidence="2">Uncharacterized protein</fullName>
    </submittedName>
</protein>
<comment type="caution">
    <text evidence="2">The sequence shown here is derived from an EMBL/GenBank/DDBJ whole genome shotgun (WGS) entry which is preliminary data.</text>
</comment>
<sequence>MNLLGPVTWLMKILRRSKSFRDSELNWLKHSQIISPVLEVVWSSQVGGFMVYYKLVTNALPARAGAERRERARAGSRERAQGCVRWAAAARSPRGAGQGGGGAQRRNRPRARLLSVRGAGKVVAVRDVANKPAHTPGACAGRCKAAGGSARQQRRRAASKATPRTLPMAVAQGVENEPHTFPCAAAGPGGAAERQTRAGRHEALQGGSGAGRQERARTRLRERVWVMKGSGGVQKAGGNMQTARAACRGRGQHAEGAAMCTGHGQHADGGGVVQTAGGVVQWAAAVCTRRGQRANGGGRRGEGAGSVQKARAACRGHAPAGQRPTGGTGVQRAGLACRGAGLACRGAGLAQRAWSGAVCSDEHSLDQKPAAFGKITYLP</sequence>
<evidence type="ECO:0000313" key="3">
    <source>
        <dbReference type="Proteomes" id="UP001219525"/>
    </source>
</evidence>
<keyword evidence="3" id="KW-1185">Reference proteome</keyword>
<gene>
    <name evidence="2" type="ORF">GGX14DRAFT_396465</name>
</gene>
<dbReference type="EMBL" id="JARJCW010000036">
    <property type="protein sequence ID" value="KAJ7207650.1"/>
    <property type="molecule type" value="Genomic_DNA"/>
</dbReference>
<name>A0AAD6VEV6_9AGAR</name>
<reference evidence="2" key="1">
    <citation type="submission" date="2023-03" db="EMBL/GenBank/DDBJ databases">
        <title>Massive genome expansion in bonnet fungi (Mycena s.s.) driven by repeated elements and novel gene families across ecological guilds.</title>
        <authorList>
            <consortium name="Lawrence Berkeley National Laboratory"/>
            <person name="Harder C.B."/>
            <person name="Miyauchi S."/>
            <person name="Viragh M."/>
            <person name="Kuo A."/>
            <person name="Thoen E."/>
            <person name="Andreopoulos B."/>
            <person name="Lu D."/>
            <person name="Skrede I."/>
            <person name="Drula E."/>
            <person name="Henrissat B."/>
            <person name="Morin E."/>
            <person name="Kohler A."/>
            <person name="Barry K."/>
            <person name="LaButti K."/>
            <person name="Morin E."/>
            <person name="Salamov A."/>
            <person name="Lipzen A."/>
            <person name="Mereny Z."/>
            <person name="Hegedus B."/>
            <person name="Baldrian P."/>
            <person name="Stursova M."/>
            <person name="Weitz H."/>
            <person name="Taylor A."/>
            <person name="Grigoriev I.V."/>
            <person name="Nagy L.G."/>
            <person name="Martin F."/>
            <person name="Kauserud H."/>
        </authorList>
    </citation>
    <scope>NUCLEOTIDE SEQUENCE</scope>
    <source>
        <strain evidence="2">9144</strain>
    </source>
</reference>
<organism evidence="2 3">
    <name type="scientific">Mycena pura</name>
    <dbReference type="NCBI Taxonomy" id="153505"/>
    <lineage>
        <taxon>Eukaryota</taxon>
        <taxon>Fungi</taxon>
        <taxon>Dikarya</taxon>
        <taxon>Basidiomycota</taxon>
        <taxon>Agaricomycotina</taxon>
        <taxon>Agaricomycetes</taxon>
        <taxon>Agaricomycetidae</taxon>
        <taxon>Agaricales</taxon>
        <taxon>Marasmiineae</taxon>
        <taxon>Mycenaceae</taxon>
        <taxon>Mycena</taxon>
    </lineage>
</organism>